<feature type="coiled-coil region" evidence="1">
    <location>
        <begin position="331"/>
        <end position="358"/>
    </location>
</feature>
<proteinExistence type="predicted"/>
<protein>
    <submittedName>
        <fullName evidence="2">MuF-like minor capsid protein</fullName>
    </submittedName>
</protein>
<evidence type="ECO:0000256" key="1">
    <source>
        <dbReference type="SAM" id="Coils"/>
    </source>
</evidence>
<keyword evidence="1" id="KW-0175">Coiled coil</keyword>
<dbReference type="GeneID" id="80018858"/>
<dbReference type="RefSeq" id="YP_010754271.1">
    <property type="nucleotide sequence ID" value="NC_073458.1"/>
</dbReference>
<evidence type="ECO:0000313" key="3">
    <source>
        <dbReference type="Proteomes" id="UP000427166"/>
    </source>
</evidence>
<dbReference type="KEGG" id="vg:80018858"/>
<dbReference type="EMBL" id="MN586033">
    <property type="protein sequence ID" value="QGJ94137.1"/>
    <property type="molecule type" value="Genomic_DNA"/>
</dbReference>
<dbReference type="Pfam" id="PF25310">
    <property type="entry name" value="VG15"/>
    <property type="match status" value="1"/>
</dbReference>
<gene>
    <name evidence="2" type="primary">4</name>
    <name evidence="2" type="ORF">SEA_EMIROSE_4</name>
</gene>
<dbReference type="Proteomes" id="UP000427166">
    <property type="component" value="Segment"/>
</dbReference>
<accession>A0A649VNV7</accession>
<dbReference type="InterPro" id="IPR057369">
    <property type="entry name" value="VG15"/>
</dbReference>
<sequence length="392" mass="42618">MAHTQKGKDLTEEHRRAQLSITASVVDILKELFLSLFDLDDIDGSCAKFVKRALPVVLKARAFSTDTAEEYLRTFRSVELSSLVDARHLPTDVLKVPRDMLKRYADDALLYTDDVKDYLDILPDAAVVARDMLTSSAAVAKASVKAGKSEDEIKARALQTTQAKGIRLVSDGGRAPLIAEVKDGAHGAVGYARVVDPDPCPFCAMLASRGAVYSTDSFTESNALFSGDGAFKVHDGCECTMEPIYGRRVKNLPPSSQELSKQWAEIAAGQPDPWAAWRRYRTSGTLPGNEAVNAVLGVDGNARASAPQYGRAKRKAQRGGRGRKEIQELSIDDLQSTAAGLRIRRSKLESELASLESRGISVDEPGPAKAIATQLDRIDKQLAYADKKLKQV</sequence>
<reference evidence="2 3" key="1">
    <citation type="submission" date="2019-10" db="EMBL/GenBank/DDBJ databases">
        <authorList>
            <person name="Davis E.R."/>
            <person name="Mohamed A."/>
            <person name="Ilzat A."/>
            <person name="Sivanathan V."/>
            <person name="Garlena R.A."/>
            <person name="Russell D.A."/>
            <person name="Pope W.H."/>
            <person name="Jacobs-Sera D."/>
            <person name="Hatfull G.F."/>
        </authorList>
    </citation>
    <scope>NUCLEOTIDE SEQUENCE [LARGE SCALE GENOMIC DNA]</scope>
</reference>
<evidence type="ECO:0000313" key="2">
    <source>
        <dbReference type="EMBL" id="QGJ94137.1"/>
    </source>
</evidence>
<keyword evidence="3" id="KW-1185">Reference proteome</keyword>
<name>A0A649VNV7_9CAUD</name>
<organism evidence="2 3">
    <name type="scientific">Corynebacterium phage EmiRose</name>
    <dbReference type="NCBI Taxonomy" id="2565372"/>
    <lineage>
        <taxon>Viruses</taxon>
        <taxon>Duplodnaviria</taxon>
        <taxon>Heunggongvirae</taxon>
        <taxon>Uroviricota</taxon>
        <taxon>Caudoviricetes</taxon>
        <taxon>Emirosevirus</taxon>
        <taxon>Emirosevirus emirose</taxon>
    </lineage>
</organism>